<evidence type="ECO:0000313" key="2">
    <source>
        <dbReference type="Proteomes" id="UP000030739"/>
    </source>
</evidence>
<accession>A0A0A0Q2D9</accession>
<dbReference type="KEGG" id="vg:26637956"/>
<evidence type="ECO:0000313" key="1">
    <source>
        <dbReference type="EMBL" id="AHY25025.1"/>
    </source>
</evidence>
<organism evidence="1 2">
    <name type="scientific">Pectobacterium bacteriophage PM2</name>
    <dbReference type="NCBI Taxonomy" id="1429794"/>
    <lineage>
        <taxon>Viruses</taxon>
        <taxon>Duplodnaviria</taxon>
        <taxon>Heunggongvirae</taxon>
        <taxon>Uroviricota</taxon>
        <taxon>Caudoviricetes</taxon>
        <taxon>Pantevenvirales</taxon>
        <taxon>Straboviridae</taxon>
        <taxon>Tevenvirinae</taxon>
        <taxon>Mosugukvirus</taxon>
        <taxon>Mosugukvirus pm2</taxon>
    </lineage>
</organism>
<dbReference type="Proteomes" id="UP000030739">
    <property type="component" value="Segment"/>
</dbReference>
<name>A0A0A0Q2D9_9CAUD</name>
<protein>
    <submittedName>
        <fullName evidence="1">Uncharacterized protein</fullName>
    </submittedName>
</protein>
<dbReference type="GeneID" id="26637956"/>
<dbReference type="EMBL" id="KF835987">
    <property type="protein sequence ID" value="AHY25025.1"/>
    <property type="molecule type" value="Genomic_DNA"/>
</dbReference>
<keyword evidence="2" id="KW-1185">Reference proteome</keyword>
<dbReference type="OrthoDB" id="27078at10239"/>
<gene>
    <name evidence="1" type="ORF">PM2_063</name>
</gene>
<dbReference type="RefSeq" id="YP_009211484.1">
    <property type="nucleotide sequence ID" value="NC_028940.1"/>
</dbReference>
<proteinExistence type="predicted"/>
<reference evidence="1 2" key="1">
    <citation type="journal article" date="2015" name="Plant Pathol. J.">
        <title>Isolation and Genomic Characterization of the T4-Like Bacteriophage PM2 Infecting Pectobacterium carotovorum subsp. carotovorum.</title>
        <authorList>
            <person name="Lim J.A."/>
            <person name="Lee D.H."/>
            <person name="Heu S."/>
        </authorList>
    </citation>
    <scope>NUCLEOTIDE SEQUENCE [LARGE SCALE GENOMIC DNA]</scope>
</reference>
<sequence length="110" mass="12813">METITISNQKFKIVARIHSTKENCFSWTIEATSSSMLERISHLDFIGLRKEYDRVGYTGELLVGLKNGYLDEYPCAIILKDQDFFETIEAKKEFLNKVNNSKILEMVKRK</sequence>